<gene>
    <name evidence="1" type="ORF">PPSIR1_12078</name>
</gene>
<dbReference type="STRING" id="391625.PPSIR1_12078"/>
<evidence type="ECO:0000313" key="2">
    <source>
        <dbReference type="Proteomes" id="UP000005801"/>
    </source>
</evidence>
<dbReference type="CDD" id="cd02980">
    <property type="entry name" value="TRX_Fd_family"/>
    <property type="match status" value="1"/>
</dbReference>
<dbReference type="AlphaFoldDB" id="A6G5U5"/>
<evidence type="ECO:0000313" key="1">
    <source>
        <dbReference type="EMBL" id="EDM78719.1"/>
    </source>
</evidence>
<name>A6G5U5_9BACT</name>
<dbReference type="SUPFAM" id="SSF52833">
    <property type="entry name" value="Thioredoxin-like"/>
    <property type="match status" value="1"/>
</dbReference>
<dbReference type="EMBL" id="ABCS01000027">
    <property type="protein sequence ID" value="EDM78719.1"/>
    <property type="molecule type" value="Genomic_DNA"/>
</dbReference>
<dbReference type="Proteomes" id="UP000005801">
    <property type="component" value="Unassembled WGS sequence"/>
</dbReference>
<dbReference type="Pfam" id="PF01257">
    <property type="entry name" value="2Fe-2S_thioredx"/>
    <property type="match status" value="1"/>
</dbReference>
<dbReference type="Gene3D" id="3.40.30.10">
    <property type="entry name" value="Glutaredoxin"/>
    <property type="match status" value="1"/>
</dbReference>
<organism evidence="1 2">
    <name type="scientific">Plesiocystis pacifica SIR-1</name>
    <dbReference type="NCBI Taxonomy" id="391625"/>
    <lineage>
        <taxon>Bacteria</taxon>
        <taxon>Pseudomonadati</taxon>
        <taxon>Myxococcota</taxon>
        <taxon>Polyangia</taxon>
        <taxon>Nannocystales</taxon>
        <taxon>Nannocystaceae</taxon>
        <taxon>Plesiocystis</taxon>
    </lineage>
</organism>
<sequence>MAAMTERKRFQILVCDGPSCGITHESETLVEHIEGRLDKEAALQGRAECAALTCFGRCDEGPNLMIRELAPGEDGSTEPDFDLLYGVRGLYLGVDQAKVDRVLDSHVAKDEAVEAWVESYE</sequence>
<dbReference type="eggNOG" id="COG3411">
    <property type="taxonomic scope" value="Bacteria"/>
</dbReference>
<dbReference type="InterPro" id="IPR036249">
    <property type="entry name" value="Thioredoxin-like_sf"/>
</dbReference>
<proteinExistence type="predicted"/>
<protein>
    <recommendedName>
        <fullName evidence="3">(2Fe-2S) ferredoxin domain-containing protein</fullName>
    </recommendedName>
</protein>
<accession>A6G5U5</accession>
<evidence type="ECO:0008006" key="3">
    <source>
        <dbReference type="Google" id="ProtNLM"/>
    </source>
</evidence>
<reference evidence="1 2" key="1">
    <citation type="submission" date="2007-06" db="EMBL/GenBank/DDBJ databases">
        <authorList>
            <person name="Shimkets L."/>
            <person name="Ferriera S."/>
            <person name="Johnson J."/>
            <person name="Kravitz S."/>
            <person name="Beeson K."/>
            <person name="Sutton G."/>
            <person name="Rogers Y.-H."/>
            <person name="Friedman R."/>
            <person name="Frazier M."/>
            <person name="Venter J.C."/>
        </authorList>
    </citation>
    <scope>NUCLEOTIDE SEQUENCE [LARGE SCALE GENOMIC DNA]</scope>
    <source>
        <strain evidence="1 2">SIR-1</strain>
    </source>
</reference>
<comment type="caution">
    <text evidence="1">The sequence shown here is derived from an EMBL/GenBank/DDBJ whole genome shotgun (WGS) entry which is preliminary data.</text>
</comment>
<keyword evidence="2" id="KW-1185">Reference proteome</keyword>